<evidence type="ECO:0000313" key="4">
    <source>
        <dbReference type="Proteomes" id="UP000184268"/>
    </source>
</evidence>
<name>A0A1M5ZFD7_9GAMM</name>
<evidence type="ECO:0000313" key="3">
    <source>
        <dbReference type="EMBL" id="SHI22904.1"/>
    </source>
</evidence>
<dbReference type="Pfam" id="PF16537">
    <property type="entry name" value="T2SSB"/>
    <property type="match status" value="1"/>
</dbReference>
<proteinExistence type="predicted"/>
<dbReference type="OrthoDB" id="5432325at2"/>
<gene>
    <name evidence="3" type="ORF">SAMN02745129_0215</name>
</gene>
<feature type="domain" description="Type II secretion system protein GspB C-terminal" evidence="2">
    <location>
        <begin position="242"/>
        <end position="301"/>
    </location>
</feature>
<dbReference type="STRING" id="299255.SAMN02745129_0215"/>
<dbReference type="Proteomes" id="UP000184268">
    <property type="component" value="Unassembled WGS sequence"/>
</dbReference>
<organism evidence="3 4">
    <name type="scientific">Ferrimonas marina</name>
    <dbReference type="NCBI Taxonomy" id="299255"/>
    <lineage>
        <taxon>Bacteria</taxon>
        <taxon>Pseudomonadati</taxon>
        <taxon>Pseudomonadota</taxon>
        <taxon>Gammaproteobacteria</taxon>
        <taxon>Alteromonadales</taxon>
        <taxon>Ferrimonadaceae</taxon>
        <taxon>Ferrimonas</taxon>
    </lineage>
</organism>
<evidence type="ECO:0000256" key="1">
    <source>
        <dbReference type="SAM" id="MobiDB-lite"/>
    </source>
</evidence>
<feature type="compositionally biased region" description="Polar residues" evidence="1">
    <location>
        <begin position="127"/>
        <end position="136"/>
    </location>
</feature>
<sequence>MSLLLDAVSRAKQAQSQDPAMVVTLPGVRRRPRPWHWLWPLPALALGAGLGWWWQPTAAPVVAEVPHSGVALGPQVTLPSPVAMQPRPALEPVALEGLPVVAQREVAQPEATATPAAANSTPVAANGSAQPAPQQVSEPEVDPAVQRAFETALAQVGGELLPAMSEVEAVPTPEPQVMETVQVVADAELPEELEPLSFELQQALERAQQQVATQQARQRAGNVSGSEVPKLGQMPWAFQKQLPDLEVTAHVYASTPDKRWVRANGRELQEGDEAAPGLTISEILPNEIVLEMDQQRFRIPALGTL</sequence>
<evidence type="ECO:0000259" key="2">
    <source>
        <dbReference type="Pfam" id="PF16537"/>
    </source>
</evidence>
<feature type="compositionally biased region" description="Low complexity" evidence="1">
    <location>
        <begin position="108"/>
        <end position="125"/>
    </location>
</feature>
<dbReference type="RefSeq" id="WP_067662380.1">
    <property type="nucleotide sequence ID" value="NZ_FQXG01000011.1"/>
</dbReference>
<feature type="region of interest" description="Disordered" evidence="1">
    <location>
        <begin position="107"/>
        <end position="136"/>
    </location>
</feature>
<dbReference type="EMBL" id="FQXG01000011">
    <property type="protein sequence ID" value="SHI22904.1"/>
    <property type="molecule type" value="Genomic_DNA"/>
</dbReference>
<keyword evidence="4" id="KW-1185">Reference proteome</keyword>
<dbReference type="AlphaFoldDB" id="A0A1M5ZFD7"/>
<dbReference type="GO" id="GO:0015627">
    <property type="term" value="C:type II protein secretion system complex"/>
    <property type="evidence" value="ECO:0007669"/>
    <property type="project" value="InterPro"/>
</dbReference>
<reference evidence="3 4" key="1">
    <citation type="submission" date="2016-11" db="EMBL/GenBank/DDBJ databases">
        <authorList>
            <person name="Jaros S."/>
            <person name="Januszkiewicz K."/>
            <person name="Wedrychowicz H."/>
        </authorList>
    </citation>
    <scope>NUCLEOTIDE SEQUENCE [LARGE SCALE GENOMIC DNA]</scope>
    <source>
        <strain evidence="3 4">DSM 16917</strain>
    </source>
</reference>
<accession>A0A1M5ZFD7</accession>
<protein>
    <submittedName>
        <fullName evidence="3">General secretion pathway protein B</fullName>
    </submittedName>
</protein>
<dbReference type="InterPro" id="IPR032389">
    <property type="entry name" value="GspB_C"/>
</dbReference>